<feature type="transmembrane region" description="Helical" evidence="6">
    <location>
        <begin position="122"/>
        <end position="140"/>
    </location>
</feature>
<comment type="subcellular location">
    <subcellularLocation>
        <location evidence="1">Membrane</location>
        <topology evidence="1">Multi-pass membrane protein</topology>
    </subcellularLocation>
</comment>
<dbReference type="PROSITE" id="PS50850">
    <property type="entry name" value="MFS"/>
    <property type="match status" value="1"/>
</dbReference>
<evidence type="ECO:0000256" key="3">
    <source>
        <dbReference type="ARBA" id="ARBA00022989"/>
    </source>
</evidence>
<dbReference type="EMBL" id="MLYV02000285">
    <property type="protein sequence ID" value="PSS18916.1"/>
    <property type="molecule type" value="Genomic_DNA"/>
</dbReference>
<comment type="caution">
    <text evidence="8">The sequence shown here is derived from an EMBL/GenBank/DDBJ whole genome shotgun (WGS) entry which is preliminary data.</text>
</comment>
<dbReference type="Pfam" id="PF07690">
    <property type="entry name" value="MFS_1"/>
    <property type="match status" value="1"/>
</dbReference>
<evidence type="ECO:0000256" key="6">
    <source>
        <dbReference type="SAM" id="Phobius"/>
    </source>
</evidence>
<feature type="transmembrane region" description="Helical" evidence="6">
    <location>
        <begin position="231"/>
        <end position="252"/>
    </location>
</feature>
<feature type="transmembrane region" description="Helical" evidence="6">
    <location>
        <begin position="88"/>
        <end position="110"/>
    </location>
</feature>
<keyword evidence="4 6" id="KW-0472">Membrane</keyword>
<evidence type="ECO:0000313" key="9">
    <source>
        <dbReference type="Proteomes" id="UP000186601"/>
    </source>
</evidence>
<keyword evidence="2 6" id="KW-0812">Transmembrane</keyword>
<dbReference type="PANTHER" id="PTHR23502:SF7">
    <property type="entry name" value="DRUG_PROTON ANTIPORTER YHK8-RELATED"/>
    <property type="match status" value="1"/>
</dbReference>
<dbReference type="AlphaFoldDB" id="A0A2R6R0Z4"/>
<dbReference type="SUPFAM" id="SSF103473">
    <property type="entry name" value="MFS general substrate transporter"/>
    <property type="match status" value="1"/>
</dbReference>
<keyword evidence="9" id="KW-1185">Reference proteome</keyword>
<reference evidence="8 9" key="1">
    <citation type="submission" date="2018-02" db="EMBL/GenBank/DDBJ databases">
        <title>Genome sequence of the basidiomycete white-rot fungus Phlebia centrifuga.</title>
        <authorList>
            <person name="Granchi Z."/>
            <person name="Peng M."/>
            <person name="de Vries R.P."/>
            <person name="Hilden K."/>
            <person name="Makela M.R."/>
            <person name="Grigoriev I."/>
            <person name="Riley R."/>
        </authorList>
    </citation>
    <scope>NUCLEOTIDE SEQUENCE [LARGE SCALE GENOMIC DNA]</scope>
    <source>
        <strain evidence="8 9">FBCC195</strain>
    </source>
</reference>
<evidence type="ECO:0000256" key="2">
    <source>
        <dbReference type="ARBA" id="ARBA00022692"/>
    </source>
</evidence>
<dbReference type="STRING" id="98765.A0A2R6R0Z4"/>
<dbReference type="Gene3D" id="1.20.1720.10">
    <property type="entry name" value="Multidrug resistance protein D"/>
    <property type="match status" value="1"/>
</dbReference>
<dbReference type="InterPro" id="IPR011701">
    <property type="entry name" value="MFS"/>
</dbReference>
<feature type="transmembrane region" description="Helical" evidence="6">
    <location>
        <begin position="55"/>
        <end position="76"/>
    </location>
</feature>
<sequence length="382" mass="40753">MAPILPDHADLEKESTNLSQLSSPQEDPSPKTQNPYEVTLSPEDDPKNLPLWRKWMIVLIIDAGAICVTGASSMAATAEPGIEAEFHVSAVVATLAVTLFVTGMGIGPVLVGPLAATFGTRIIYILSFLFLFAFTFPVAFSSSLAVHLIFRFLGGFCGSAFLSVGGGTISDLFSDEDVATPMAAYTISTFVGPIITPVFSGLSLILGILYLVFQVFPIIFGGLHGFSPEQVGLSFLGVFIGLCIAMASQVLWNRARARIFEQYGSNPPPEVWLSMGKLGGILVPISLYILAFTTYRHVHWIAPMIASIPFGIGICFVYTSTFTYLVTAFRPMAAAALTGCAIMRTSFAAGFPMFSNAMYARLGTVGATALLAGLMTLMVPLP</sequence>
<dbReference type="GO" id="GO:0005886">
    <property type="term" value="C:plasma membrane"/>
    <property type="evidence" value="ECO:0007669"/>
    <property type="project" value="TreeGrafter"/>
</dbReference>
<evidence type="ECO:0000259" key="7">
    <source>
        <dbReference type="PROSITE" id="PS50850"/>
    </source>
</evidence>
<dbReference type="GO" id="GO:0022857">
    <property type="term" value="F:transmembrane transporter activity"/>
    <property type="evidence" value="ECO:0007669"/>
    <property type="project" value="InterPro"/>
</dbReference>
<protein>
    <recommendedName>
        <fullName evidence="7">Major facilitator superfamily (MFS) profile domain-containing protein</fullName>
    </recommendedName>
</protein>
<feature type="region of interest" description="Disordered" evidence="5">
    <location>
        <begin position="1"/>
        <end position="42"/>
    </location>
</feature>
<feature type="transmembrane region" description="Helical" evidence="6">
    <location>
        <begin position="272"/>
        <end position="292"/>
    </location>
</feature>
<gene>
    <name evidence="8" type="ORF">PHLCEN_2v3176</name>
</gene>
<name>A0A2R6R0Z4_9APHY</name>
<evidence type="ECO:0000256" key="5">
    <source>
        <dbReference type="SAM" id="MobiDB-lite"/>
    </source>
</evidence>
<evidence type="ECO:0000256" key="4">
    <source>
        <dbReference type="ARBA" id="ARBA00023136"/>
    </source>
</evidence>
<feature type="non-terminal residue" evidence="8">
    <location>
        <position position="382"/>
    </location>
</feature>
<feature type="domain" description="Major facilitator superfamily (MFS) profile" evidence="7">
    <location>
        <begin position="57"/>
        <end position="382"/>
    </location>
</feature>
<feature type="transmembrane region" description="Helical" evidence="6">
    <location>
        <begin position="152"/>
        <end position="174"/>
    </location>
</feature>
<evidence type="ECO:0000256" key="1">
    <source>
        <dbReference type="ARBA" id="ARBA00004141"/>
    </source>
</evidence>
<organism evidence="8 9">
    <name type="scientific">Hermanssonia centrifuga</name>
    <dbReference type="NCBI Taxonomy" id="98765"/>
    <lineage>
        <taxon>Eukaryota</taxon>
        <taxon>Fungi</taxon>
        <taxon>Dikarya</taxon>
        <taxon>Basidiomycota</taxon>
        <taxon>Agaricomycotina</taxon>
        <taxon>Agaricomycetes</taxon>
        <taxon>Polyporales</taxon>
        <taxon>Meruliaceae</taxon>
        <taxon>Hermanssonia</taxon>
    </lineage>
</organism>
<feature type="transmembrane region" description="Helical" evidence="6">
    <location>
        <begin position="358"/>
        <end position="379"/>
    </location>
</feature>
<feature type="transmembrane region" description="Helical" evidence="6">
    <location>
        <begin position="304"/>
        <end position="326"/>
    </location>
</feature>
<feature type="compositionally biased region" description="Polar residues" evidence="5">
    <location>
        <begin position="16"/>
        <end position="36"/>
    </location>
</feature>
<dbReference type="InterPro" id="IPR020846">
    <property type="entry name" value="MFS_dom"/>
</dbReference>
<dbReference type="Gene3D" id="1.20.1250.20">
    <property type="entry name" value="MFS general substrate transporter like domains"/>
    <property type="match status" value="1"/>
</dbReference>
<keyword evidence="3 6" id="KW-1133">Transmembrane helix</keyword>
<feature type="transmembrane region" description="Helical" evidence="6">
    <location>
        <begin position="194"/>
        <end position="219"/>
    </location>
</feature>
<evidence type="ECO:0000313" key="8">
    <source>
        <dbReference type="EMBL" id="PSS18916.1"/>
    </source>
</evidence>
<dbReference type="PANTHER" id="PTHR23502">
    <property type="entry name" value="MAJOR FACILITATOR SUPERFAMILY"/>
    <property type="match status" value="1"/>
</dbReference>
<feature type="transmembrane region" description="Helical" evidence="6">
    <location>
        <begin position="332"/>
        <end position="351"/>
    </location>
</feature>
<accession>A0A2R6R0Z4</accession>
<proteinExistence type="predicted"/>
<dbReference type="OrthoDB" id="3561359at2759"/>
<dbReference type="InterPro" id="IPR036259">
    <property type="entry name" value="MFS_trans_sf"/>
</dbReference>
<dbReference type="Proteomes" id="UP000186601">
    <property type="component" value="Unassembled WGS sequence"/>
</dbReference>